<keyword evidence="3" id="KW-0328">Glycosyltransferase</keyword>
<evidence type="ECO:0000313" key="3">
    <source>
        <dbReference type="EMBL" id="CAA6808131.1"/>
    </source>
</evidence>
<dbReference type="GO" id="GO:0016757">
    <property type="term" value="F:glycosyltransferase activity"/>
    <property type="evidence" value="ECO:0007669"/>
    <property type="project" value="UniProtKB-KW"/>
</dbReference>
<dbReference type="InterPro" id="IPR051910">
    <property type="entry name" value="ComF/GntX_DNA_util-trans"/>
</dbReference>
<evidence type="ECO:0000259" key="2">
    <source>
        <dbReference type="Pfam" id="PF00156"/>
    </source>
</evidence>
<dbReference type="AlphaFoldDB" id="A0A6S6SYQ8"/>
<evidence type="ECO:0000256" key="1">
    <source>
        <dbReference type="ARBA" id="ARBA00008007"/>
    </source>
</evidence>
<dbReference type="InterPro" id="IPR029057">
    <property type="entry name" value="PRTase-like"/>
</dbReference>
<organism evidence="3">
    <name type="scientific">uncultured Thiotrichaceae bacterium</name>
    <dbReference type="NCBI Taxonomy" id="298394"/>
    <lineage>
        <taxon>Bacteria</taxon>
        <taxon>Pseudomonadati</taxon>
        <taxon>Pseudomonadota</taxon>
        <taxon>Gammaproteobacteria</taxon>
        <taxon>Thiotrichales</taxon>
        <taxon>Thiotrichaceae</taxon>
        <taxon>environmental samples</taxon>
    </lineage>
</organism>
<dbReference type="Pfam" id="PF00156">
    <property type="entry name" value="Pribosyltran"/>
    <property type="match status" value="1"/>
</dbReference>
<protein>
    <submittedName>
        <fullName evidence="3">Competence protein F homolog, phosphoribosyltransferase domain protein YhgH required for utilization of DNA as sole source of carbon and energy</fullName>
    </submittedName>
</protein>
<dbReference type="Gene3D" id="3.40.50.2020">
    <property type="match status" value="1"/>
</dbReference>
<dbReference type="EMBL" id="CACVAY010000036">
    <property type="protein sequence ID" value="CAA6808131.1"/>
    <property type="molecule type" value="Genomic_DNA"/>
</dbReference>
<comment type="similarity">
    <text evidence="1">Belongs to the ComF/GntX family.</text>
</comment>
<name>A0A6S6SYQ8_9GAMM</name>
<accession>A0A6S6SYQ8</accession>
<dbReference type="PANTHER" id="PTHR47505:SF1">
    <property type="entry name" value="DNA UTILIZATION PROTEIN YHGH"/>
    <property type="match status" value="1"/>
</dbReference>
<dbReference type="CDD" id="cd06223">
    <property type="entry name" value="PRTases_typeI"/>
    <property type="match status" value="1"/>
</dbReference>
<feature type="domain" description="Phosphoribosyltransferase" evidence="2">
    <location>
        <begin position="134"/>
        <end position="219"/>
    </location>
</feature>
<dbReference type="SUPFAM" id="SSF53271">
    <property type="entry name" value="PRTase-like"/>
    <property type="match status" value="1"/>
</dbReference>
<keyword evidence="3" id="KW-0808">Transferase</keyword>
<gene>
    <name evidence="3" type="ORF">HELGO_WM12730</name>
</gene>
<dbReference type="PANTHER" id="PTHR47505">
    <property type="entry name" value="DNA UTILIZATION PROTEIN YHGH"/>
    <property type="match status" value="1"/>
</dbReference>
<dbReference type="InterPro" id="IPR000836">
    <property type="entry name" value="PRTase_dom"/>
</dbReference>
<sequence>MIKLQTLLEAECVLCKKTAHSNHPALCTHCKNLLNAYHCCQQCGNTLKDENLNICGNCQTTPPAVDQTFCLSTYSPTARELIKQLKFNQQLLIADSLGKLLAQAIYHQKIPLPDIIIPVPMHKKRLRQRGFNQALQIAKPVSKQLSIHLSNSIAYRSIYTLPQTQLNASTRRTNPQASFHCKKISGEHIAIIDDVITTGSTVNTLAKILKKQGASRVSAWAIAHA</sequence>
<reference evidence="3" key="1">
    <citation type="submission" date="2020-01" db="EMBL/GenBank/DDBJ databases">
        <authorList>
            <person name="Meier V. D."/>
            <person name="Meier V D."/>
        </authorList>
    </citation>
    <scope>NUCLEOTIDE SEQUENCE</scope>
    <source>
        <strain evidence="3">HLG_WM_MAG_07</strain>
    </source>
</reference>
<proteinExistence type="inferred from homology"/>